<dbReference type="InterPro" id="IPR037069">
    <property type="entry name" value="AcylCoA_DH/ox_N_sf"/>
</dbReference>
<sequence>MAALDFPAPSRLPNEQALRNEVRDFLKQEQELVRAGALGSWSRCCPEFSRRLGERGWIGMAWPRKYGGQERSALERYIVIEELLAANAPVGAHWTADRQCGPLLLYCGSEEQRLDILPRIAAGKCYIAIGLSEPGVGSDLASLKTRAAPVDGGYCLRGTKLWTTQAHISHYMTVLCRTDGEHSHRHEGLSQLIVDMASPGIEVRPIIDMTGSHSLNEVQFDDVFVPDNALIGTRGDGWKQVLNELSNERSAPDRILSSFKLLDQLVASVRSEPTEEGKREVGRLIGRTALLTSLSASIVEMQRLGRDPGASAAIVKDLGAELEQETPEIARKLFPLELSRGSDDYLQTLIGAILLMSPSFSVRGGTREILRGIIARSLGAR</sequence>
<evidence type="ECO:0000256" key="2">
    <source>
        <dbReference type="ARBA" id="ARBA00022630"/>
    </source>
</evidence>
<feature type="domain" description="Acyl-CoA dehydrogenase/oxidase N-terminal" evidence="6">
    <location>
        <begin position="14"/>
        <end position="124"/>
    </location>
</feature>
<protein>
    <submittedName>
        <fullName evidence="7">Acyl-CoA dehydrogenase</fullName>
    </submittedName>
</protein>
<evidence type="ECO:0000256" key="4">
    <source>
        <dbReference type="ARBA" id="ARBA00023002"/>
    </source>
</evidence>
<dbReference type="EMBL" id="CP048711">
    <property type="protein sequence ID" value="QIB67558.1"/>
    <property type="molecule type" value="Genomic_DNA"/>
</dbReference>
<dbReference type="AlphaFoldDB" id="A0A6C0U6H7"/>
<evidence type="ECO:0000256" key="3">
    <source>
        <dbReference type="ARBA" id="ARBA00022827"/>
    </source>
</evidence>
<dbReference type="InterPro" id="IPR009100">
    <property type="entry name" value="AcylCoA_DH/oxidase_NM_dom_sf"/>
</dbReference>
<proteinExistence type="predicted"/>
<name>A0A6C0U6H7_9GAMM</name>
<evidence type="ECO:0000259" key="5">
    <source>
        <dbReference type="Pfam" id="PF02770"/>
    </source>
</evidence>
<dbReference type="InterPro" id="IPR052161">
    <property type="entry name" value="Mycobact_Acyl-CoA_DH"/>
</dbReference>
<evidence type="ECO:0000313" key="7">
    <source>
        <dbReference type="EMBL" id="QIB67558.1"/>
    </source>
</evidence>
<dbReference type="PANTHER" id="PTHR43292">
    <property type="entry name" value="ACYL-COA DEHYDROGENASE"/>
    <property type="match status" value="1"/>
</dbReference>
<accession>A0A6C0U6H7</accession>
<dbReference type="PANTHER" id="PTHR43292:SF4">
    <property type="entry name" value="ACYL-COA DEHYDROGENASE FADE34"/>
    <property type="match status" value="1"/>
</dbReference>
<dbReference type="SUPFAM" id="SSF56645">
    <property type="entry name" value="Acyl-CoA dehydrogenase NM domain-like"/>
    <property type="match status" value="1"/>
</dbReference>
<dbReference type="GO" id="GO:0005886">
    <property type="term" value="C:plasma membrane"/>
    <property type="evidence" value="ECO:0007669"/>
    <property type="project" value="TreeGrafter"/>
</dbReference>
<reference evidence="7 8" key="1">
    <citation type="submission" date="2020-02" db="EMBL/GenBank/DDBJ databases">
        <title>Genome sequencing for Kineobactrum sp. M2.</title>
        <authorList>
            <person name="Park S.-J."/>
        </authorList>
    </citation>
    <scope>NUCLEOTIDE SEQUENCE [LARGE SCALE GENOMIC DNA]</scope>
    <source>
        <strain evidence="7 8">M2</strain>
    </source>
</reference>
<evidence type="ECO:0000313" key="8">
    <source>
        <dbReference type="Proteomes" id="UP000477680"/>
    </source>
</evidence>
<comment type="cofactor">
    <cofactor evidence="1">
        <name>FAD</name>
        <dbReference type="ChEBI" id="CHEBI:57692"/>
    </cofactor>
</comment>
<dbReference type="Gene3D" id="1.10.540.10">
    <property type="entry name" value="Acyl-CoA dehydrogenase/oxidase, N-terminal domain"/>
    <property type="match status" value="1"/>
</dbReference>
<evidence type="ECO:0000256" key="1">
    <source>
        <dbReference type="ARBA" id="ARBA00001974"/>
    </source>
</evidence>
<dbReference type="GO" id="GO:0016627">
    <property type="term" value="F:oxidoreductase activity, acting on the CH-CH group of donors"/>
    <property type="evidence" value="ECO:0007669"/>
    <property type="project" value="InterPro"/>
</dbReference>
<dbReference type="InterPro" id="IPR013786">
    <property type="entry name" value="AcylCoA_DH/ox_N"/>
</dbReference>
<keyword evidence="3" id="KW-0274">FAD</keyword>
<dbReference type="InterPro" id="IPR006091">
    <property type="entry name" value="Acyl-CoA_Oxase/DH_mid-dom"/>
</dbReference>
<evidence type="ECO:0000259" key="6">
    <source>
        <dbReference type="Pfam" id="PF02771"/>
    </source>
</evidence>
<keyword evidence="8" id="KW-1185">Reference proteome</keyword>
<keyword evidence="2" id="KW-0285">Flavoprotein</keyword>
<dbReference type="Gene3D" id="2.40.110.10">
    <property type="entry name" value="Butyryl-CoA Dehydrogenase, subunit A, domain 2"/>
    <property type="match status" value="1"/>
</dbReference>
<dbReference type="FunFam" id="2.40.110.10:FF:000011">
    <property type="entry name" value="Acyl-CoA dehydrogenase FadE34"/>
    <property type="match status" value="1"/>
</dbReference>
<feature type="domain" description="Acyl-CoA oxidase/dehydrogenase middle" evidence="5">
    <location>
        <begin position="128"/>
        <end position="223"/>
    </location>
</feature>
<dbReference type="Gene3D" id="1.20.140.10">
    <property type="entry name" value="Butyryl-CoA Dehydrogenase, subunit A, domain 3"/>
    <property type="match status" value="1"/>
</dbReference>
<organism evidence="7 8">
    <name type="scientific">Kineobactrum salinum</name>
    <dbReference type="NCBI Taxonomy" id="2708301"/>
    <lineage>
        <taxon>Bacteria</taxon>
        <taxon>Pseudomonadati</taxon>
        <taxon>Pseudomonadota</taxon>
        <taxon>Gammaproteobacteria</taxon>
        <taxon>Cellvibrionales</taxon>
        <taxon>Halieaceae</taxon>
        <taxon>Kineobactrum</taxon>
    </lineage>
</organism>
<dbReference type="Proteomes" id="UP000477680">
    <property type="component" value="Chromosome"/>
</dbReference>
<dbReference type="GO" id="GO:0050660">
    <property type="term" value="F:flavin adenine dinucleotide binding"/>
    <property type="evidence" value="ECO:0007669"/>
    <property type="project" value="InterPro"/>
</dbReference>
<keyword evidence="4" id="KW-0560">Oxidoreductase</keyword>
<dbReference type="Pfam" id="PF02770">
    <property type="entry name" value="Acyl-CoA_dh_M"/>
    <property type="match status" value="1"/>
</dbReference>
<dbReference type="InterPro" id="IPR046373">
    <property type="entry name" value="Acyl-CoA_Oxase/DH_mid-dom_sf"/>
</dbReference>
<dbReference type="Pfam" id="PF02771">
    <property type="entry name" value="Acyl-CoA_dh_N"/>
    <property type="match status" value="1"/>
</dbReference>
<gene>
    <name evidence="7" type="ORF">G3T16_06270</name>
</gene>
<dbReference type="KEGG" id="kim:G3T16_06270"/>